<name>A0A947DDN7_9CYAN</name>
<dbReference type="AlphaFoldDB" id="A0A947DDN7"/>
<reference evidence="1" key="2">
    <citation type="journal article" date="2021" name="Mar. Drugs">
        <title>Genome Reduction and Secondary Metabolism of the Marine Sponge-Associated Cyanobacterium Leptothoe.</title>
        <authorList>
            <person name="Konstantinou D."/>
            <person name="Popin R.V."/>
            <person name="Fewer D.P."/>
            <person name="Sivonen K."/>
            <person name="Gkelis S."/>
        </authorList>
    </citation>
    <scope>NUCLEOTIDE SEQUENCE</scope>
    <source>
        <strain evidence="1">TAU-MAC 1115</strain>
    </source>
</reference>
<dbReference type="EMBL" id="JADOES010000006">
    <property type="protein sequence ID" value="MBT9314673.1"/>
    <property type="molecule type" value="Genomic_DNA"/>
</dbReference>
<sequence length="986" mass="112375">MATLLQTLLINTLAADTDPIFRQFIDTVLPAMEQEFGSITALGGSYEVHLDRLTRKKHPYAEETAQRWANSADQSLLVHVLNGLLTAWNLIPFLPDNDLTDTEKRLLCLGLTLHDYNKYCQGEEDDPPKAYEVDSILALCHEMGQKLNFESFWPEWKDYVSEIGFLAQNTQGKHGTNLAPRNWPDFKLRDRRLLKPLRPLLAFGDVAVHMTNPAEVETTTRKDRLRDHLDSLGISGKLVYHRLRDVTGILSNGIHNAVLAFTAQEDWQPILYFAQGAVYLAPKKTEVPEPDHLKHALWNSIEELLSGAMLGGDIGFKRDGKGVKVSPQTLELFSPEQLIRGLPEVITAKVRNEKSPATPKRLDSLELSETERARLGTVADIRSDRLAELIGLVQKEFFSKTPEFTPWVLEQLKIQDEITPEQTQVQKGGVNYGWYRAAAEYVLKHQTLDTEQFSEILEEFVKALADWATEKQLLPETVNPTKEAFLSYLDQYLEISGWDSVGGSFQQELERYTIAKTKGSKQPICSLSSGEFISEDQMDSVVLFKPQQYSNKNPLGGGQIKRGISKIWSLEMLLRQSKWAVSSGKMEDQQPIFLYMYPAYVYSPQVAKAVRVLVNDLKRVNFWELHKFLIEHDLDINALKQYPWLSETEPEEGRFNDEKYAGQDLPFLGISYTTTRGKTHTDAWAEPAFLSLVIAKFLGIKVVATASQTPLYRSDNDFRESIKLDGLANFWSVLNLPDAIHLEEHHQGHIQRIEDFMQRLLIAYSVHLENQADKPDPRWRALPDTARQLMSNVLNLFSLAESGCRKRKRDPTPDDAQRYWEYAQLWSQGDAIMEEQISLVKRLAQEYRQFYKVRSTASSHAILLPLTKALDTILSVPSDLPEEDLILEGSGQLKDALERQEVYTRPLLLDKSKDIALRKAQELQAIQQFMATCVEQLFKGQYQKDIALLQENRNRIKSGVEFAYLILNLEDAQQETESETETESAA</sequence>
<protein>
    <submittedName>
        <fullName evidence="1">Type I-D CRISPR-associated protein Cas10d/Csc3</fullName>
    </submittedName>
</protein>
<comment type="caution">
    <text evidence="1">The sequence shown here is derived from an EMBL/GenBank/DDBJ whole genome shotgun (WGS) entry which is preliminary data.</text>
</comment>
<accession>A0A947DDN7</accession>
<reference evidence="1" key="1">
    <citation type="submission" date="2020-11" db="EMBL/GenBank/DDBJ databases">
        <authorList>
            <person name="Konstantinou D."/>
            <person name="Gkelis S."/>
            <person name="Popin R."/>
            <person name="Fewer D."/>
            <person name="Sivonen K."/>
        </authorList>
    </citation>
    <scope>NUCLEOTIDE SEQUENCE</scope>
    <source>
        <strain evidence="1">TAU-MAC 1115</strain>
    </source>
</reference>
<evidence type="ECO:0000313" key="1">
    <source>
        <dbReference type="EMBL" id="MBT9314673.1"/>
    </source>
</evidence>
<organism evidence="1 2">
    <name type="scientific">Leptothoe spongobia TAU-MAC 1115</name>
    <dbReference type="NCBI Taxonomy" id="1967444"/>
    <lineage>
        <taxon>Bacteria</taxon>
        <taxon>Bacillati</taxon>
        <taxon>Cyanobacteriota</taxon>
        <taxon>Cyanophyceae</taxon>
        <taxon>Nodosilineales</taxon>
        <taxon>Cymatolegaceae</taxon>
        <taxon>Leptothoe</taxon>
        <taxon>Leptothoe spongobia</taxon>
    </lineage>
</organism>
<dbReference type="NCBIfam" id="TIGR03174">
    <property type="entry name" value="cas_Csc3"/>
    <property type="match status" value="1"/>
</dbReference>
<proteinExistence type="predicted"/>
<keyword evidence="2" id="KW-1185">Reference proteome</keyword>
<gene>
    <name evidence="1" type="primary">cas10d</name>
    <name evidence="1" type="ORF">IXB50_04475</name>
</gene>
<dbReference type="Proteomes" id="UP000717364">
    <property type="component" value="Unassembled WGS sequence"/>
</dbReference>
<dbReference type="InterPro" id="IPR017589">
    <property type="entry name" value="CRISPR-assoc_prot_Cas10d/Csc3"/>
</dbReference>
<evidence type="ECO:0000313" key="2">
    <source>
        <dbReference type="Proteomes" id="UP000717364"/>
    </source>
</evidence>
<dbReference type="RefSeq" id="WP_215607749.1">
    <property type="nucleotide sequence ID" value="NZ_JADOES010000006.1"/>
</dbReference>